<keyword evidence="2" id="KW-1185">Reference proteome</keyword>
<dbReference type="EMBL" id="JAMZMM010000206">
    <property type="protein sequence ID" value="MCP2730491.1"/>
    <property type="molecule type" value="Genomic_DNA"/>
</dbReference>
<sequence length="59" mass="6978">MTLVEILLEVAKDIEKEDIEFAIAFFHIFSQNWKVLAYLKLLPHNVYNLDKLENCIINN</sequence>
<proteinExistence type="predicted"/>
<protein>
    <submittedName>
        <fullName evidence="1">Uncharacterized protein</fullName>
    </submittedName>
</protein>
<accession>A0AAE3GV16</accession>
<evidence type="ECO:0000313" key="2">
    <source>
        <dbReference type="Proteomes" id="UP001204953"/>
    </source>
</evidence>
<dbReference type="AlphaFoldDB" id="A0AAE3GV16"/>
<gene>
    <name evidence="1" type="ORF">NJ959_18860</name>
</gene>
<dbReference type="Proteomes" id="UP001204953">
    <property type="component" value="Unassembled WGS sequence"/>
</dbReference>
<name>A0AAE3GV16_9CYAN</name>
<evidence type="ECO:0000313" key="1">
    <source>
        <dbReference type="EMBL" id="MCP2730491.1"/>
    </source>
</evidence>
<dbReference type="RefSeq" id="WP_254013248.1">
    <property type="nucleotide sequence ID" value="NZ_JAMZMM010000206.1"/>
</dbReference>
<comment type="caution">
    <text evidence="1">The sequence shown here is derived from an EMBL/GenBank/DDBJ whole genome shotgun (WGS) entry which is preliminary data.</text>
</comment>
<reference evidence="1" key="1">
    <citation type="submission" date="2022-06" db="EMBL/GenBank/DDBJ databases">
        <title>New cyanobacteria of genus Symplocastrum in benthos of Lake Baikal.</title>
        <authorList>
            <person name="Sorokovikova E."/>
            <person name="Tikhonova I."/>
            <person name="Krasnopeev A."/>
            <person name="Evseev P."/>
            <person name="Gladkikh A."/>
            <person name="Belykh O."/>
        </authorList>
    </citation>
    <scope>NUCLEOTIDE SEQUENCE</scope>
    <source>
        <strain evidence="1">BBK-W-15</strain>
    </source>
</reference>
<organism evidence="1 2">
    <name type="scientific">Limnofasciculus baicalensis BBK-W-15</name>
    <dbReference type="NCBI Taxonomy" id="2699891"/>
    <lineage>
        <taxon>Bacteria</taxon>
        <taxon>Bacillati</taxon>
        <taxon>Cyanobacteriota</taxon>
        <taxon>Cyanophyceae</taxon>
        <taxon>Coleofasciculales</taxon>
        <taxon>Coleofasciculaceae</taxon>
        <taxon>Limnofasciculus</taxon>
        <taxon>Limnofasciculus baicalensis</taxon>
    </lineage>
</organism>